<proteinExistence type="predicted"/>
<evidence type="ECO:0000313" key="1">
    <source>
        <dbReference type="EMBL" id="KAJ7993610.1"/>
    </source>
</evidence>
<comment type="caution">
    <text evidence="1">The sequence shown here is derived from an EMBL/GenBank/DDBJ whole genome shotgun (WGS) entry which is preliminary data.</text>
</comment>
<gene>
    <name evidence="1" type="ORF">DPEC_G00256410</name>
</gene>
<name>A0ACC2FQH5_DALPE</name>
<reference evidence="1" key="1">
    <citation type="submission" date="2021-05" db="EMBL/GenBank/DDBJ databases">
        <authorList>
            <person name="Pan Q."/>
            <person name="Jouanno E."/>
            <person name="Zahm M."/>
            <person name="Klopp C."/>
            <person name="Cabau C."/>
            <person name="Louis A."/>
            <person name="Berthelot C."/>
            <person name="Parey E."/>
            <person name="Roest Crollius H."/>
            <person name="Montfort J."/>
            <person name="Robinson-Rechavi M."/>
            <person name="Bouchez O."/>
            <person name="Lampietro C."/>
            <person name="Lopez Roques C."/>
            <person name="Donnadieu C."/>
            <person name="Postlethwait J."/>
            <person name="Bobe J."/>
            <person name="Dillon D."/>
            <person name="Chandos A."/>
            <person name="von Hippel F."/>
            <person name="Guiguen Y."/>
        </authorList>
    </citation>
    <scope>NUCLEOTIDE SEQUENCE</scope>
    <source>
        <strain evidence="1">YG-Jan2019</strain>
    </source>
</reference>
<dbReference type="Proteomes" id="UP001157502">
    <property type="component" value="Chromosome 23"/>
</dbReference>
<organism evidence="1 2">
    <name type="scientific">Dallia pectoralis</name>
    <name type="common">Alaska blackfish</name>
    <dbReference type="NCBI Taxonomy" id="75939"/>
    <lineage>
        <taxon>Eukaryota</taxon>
        <taxon>Metazoa</taxon>
        <taxon>Chordata</taxon>
        <taxon>Craniata</taxon>
        <taxon>Vertebrata</taxon>
        <taxon>Euteleostomi</taxon>
        <taxon>Actinopterygii</taxon>
        <taxon>Neopterygii</taxon>
        <taxon>Teleostei</taxon>
        <taxon>Protacanthopterygii</taxon>
        <taxon>Esociformes</taxon>
        <taxon>Umbridae</taxon>
        <taxon>Dallia</taxon>
    </lineage>
</organism>
<keyword evidence="2" id="KW-1185">Reference proteome</keyword>
<dbReference type="EMBL" id="CM055750">
    <property type="protein sequence ID" value="KAJ7993610.1"/>
    <property type="molecule type" value="Genomic_DNA"/>
</dbReference>
<evidence type="ECO:0000313" key="2">
    <source>
        <dbReference type="Proteomes" id="UP001157502"/>
    </source>
</evidence>
<sequence length="672" mass="74665">MGREVGDVEKELEQREALVMASSSSFLLLFLSLGWLSAVRSVSLMDPGLMTSSDPSGQGPHFTGCRSREQETFSCWWNVGSFTNHTEPGVLQMFYWNKMDMSNEWKECPDYSSSSKDECFFNKNNTVTWTTYCVRLSSERQNITYDELCFELQEIVHPDPPVAVNWTLLNVSQSGLHYDIMLRWEPPPSAGVAVGWMTLDYQVQYRKRNSSNWKVLEQEGGTVQSIYGLQTGNEYEVRVHCSMKAFNHFGEFSDVVTVYVPQIPTKDSSFPIFLVLIFGAVGLTILLMLVIFSQHHRLMIILLPQVPAPKIKGIDPEMLKKGKLDDLNFILRSGGVGGLHSYPPDLYQSEPWVEFIELDPDEPEPGEKEDNHTSDTRRLLGLGHNSHLTHRGCSHALSIPDDDSDWASSCDPELPDQETLMFMAAHLSKQSEEVETCLGLPSIQDQDVLEAPPPGLQASERGERPRVQTQPGGTQSLVNMDFYAQVSDVTPTGGVVLSPGQQVRAMENTSMKEEVRKKNGGRRGGGEEEMKVVEAEEQESRRNELPFQMLVVDVEAGGYTSEVSRLPVSTPNPFSSGEPANSKLHQEDCPSPSYPMGGFQSPYIVPVPPPAPSLHPVSDYTVVQDVDSQHSLLLNPPSPQRSPSCPPQPSTKPLLAIPIGYLSPDLLGNLVP</sequence>
<protein>
    <submittedName>
        <fullName evidence="1">Uncharacterized protein</fullName>
    </submittedName>
</protein>
<accession>A0ACC2FQH5</accession>